<evidence type="ECO:0000256" key="2">
    <source>
        <dbReference type="ARBA" id="ARBA00022516"/>
    </source>
</evidence>
<comment type="caution">
    <text evidence="9">The sequence shown here is derived from an EMBL/GenBank/DDBJ whole genome shotgun (WGS) entry which is preliminary data.</text>
</comment>
<evidence type="ECO:0000256" key="3">
    <source>
        <dbReference type="ARBA" id="ARBA00022553"/>
    </source>
</evidence>
<sequence>MTSAPHDDVHADIAELLAQIIEVPATDITPESRLVEDLGVDSLSLLELVIGIEERFGVVIPDSEVIGLVRVEDATTYVLRAAV</sequence>
<reference evidence="10" key="1">
    <citation type="journal article" date="2019" name="Int. J. Syst. Evol. Microbiol.">
        <title>The Global Catalogue of Microorganisms (GCM) 10K type strain sequencing project: providing services to taxonomists for standard genome sequencing and annotation.</title>
        <authorList>
            <consortium name="The Broad Institute Genomics Platform"/>
            <consortium name="The Broad Institute Genome Sequencing Center for Infectious Disease"/>
            <person name="Wu L."/>
            <person name="Ma J."/>
        </authorList>
    </citation>
    <scope>NUCLEOTIDE SEQUENCE [LARGE SCALE GENOMIC DNA]</scope>
    <source>
        <strain evidence="10">CGMCC 4.7371</strain>
    </source>
</reference>
<evidence type="ECO:0000313" key="10">
    <source>
        <dbReference type="Proteomes" id="UP000655410"/>
    </source>
</evidence>
<evidence type="ECO:0000256" key="4">
    <source>
        <dbReference type="ARBA" id="ARBA00022832"/>
    </source>
</evidence>
<accession>A0ABQ2N940</accession>
<comment type="pathway">
    <text evidence="7">Lipid metabolism; fatty acid biosynthesis.</text>
</comment>
<dbReference type="RefSeq" id="WP_188782757.1">
    <property type="nucleotide sequence ID" value="NZ_BMNI01000001.1"/>
</dbReference>
<evidence type="ECO:0000256" key="5">
    <source>
        <dbReference type="ARBA" id="ARBA00023098"/>
    </source>
</evidence>
<keyword evidence="7" id="KW-0963">Cytoplasm</keyword>
<feature type="modified residue" description="O-(pantetheine 4'-phosphoryl)serine" evidence="7">
    <location>
        <position position="42"/>
    </location>
</feature>
<evidence type="ECO:0000256" key="6">
    <source>
        <dbReference type="ARBA" id="ARBA00023160"/>
    </source>
</evidence>
<dbReference type="Proteomes" id="UP000655410">
    <property type="component" value="Unassembled WGS sequence"/>
</dbReference>
<protein>
    <recommendedName>
        <fullName evidence="7">Acyl carrier protein</fullName>
        <shortName evidence="7">ACP</shortName>
    </recommendedName>
</protein>
<name>A0ABQ2N940_9ACTN</name>
<dbReference type="HAMAP" id="MF_01217">
    <property type="entry name" value="Acyl_carrier"/>
    <property type="match status" value="1"/>
</dbReference>
<organism evidence="9 10">
    <name type="scientific">Nocardioides phosphati</name>
    <dbReference type="NCBI Taxonomy" id="1867775"/>
    <lineage>
        <taxon>Bacteria</taxon>
        <taxon>Bacillati</taxon>
        <taxon>Actinomycetota</taxon>
        <taxon>Actinomycetes</taxon>
        <taxon>Propionibacteriales</taxon>
        <taxon>Nocardioidaceae</taxon>
        <taxon>Nocardioides</taxon>
    </lineage>
</organism>
<comment type="function">
    <text evidence="7">Carrier of the growing fatty acid chain in fatty acid biosynthesis.</text>
</comment>
<comment type="subcellular location">
    <subcellularLocation>
        <location evidence="7">Cytoplasm</location>
    </subcellularLocation>
</comment>
<evidence type="ECO:0000256" key="1">
    <source>
        <dbReference type="ARBA" id="ARBA00022450"/>
    </source>
</evidence>
<keyword evidence="1 7" id="KW-0596">Phosphopantetheine</keyword>
<comment type="PTM">
    <text evidence="7">4'-phosphopantetheine is transferred from CoA to a specific serine of apo-ACP by AcpS. This modification is essential for activity because fatty acids are bound in thioester linkage to the sulfhydryl of the prosthetic group.</text>
</comment>
<dbReference type="InterPro" id="IPR009081">
    <property type="entry name" value="PP-bd_ACP"/>
</dbReference>
<dbReference type="Gene3D" id="1.10.1200.10">
    <property type="entry name" value="ACP-like"/>
    <property type="match status" value="1"/>
</dbReference>
<dbReference type="Pfam" id="PF00550">
    <property type="entry name" value="PP-binding"/>
    <property type="match status" value="1"/>
</dbReference>
<keyword evidence="4 7" id="KW-0276">Fatty acid metabolism</keyword>
<dbReference type="PROSITE" id="PS50075">
    <property type="entry name" value="CARRIER"/>
    <property type="match status" value="1"/>
</dbReference>
<dbReference type="InterPro" id="IPR003231">
    <property type="entry name" value="ACP"/>
</dbReference>
<dbReference type="SUPFAM" id="SSF47336">
    <property type="entry name" value="ACP-like"/>
    <property type="match status" value="1"/>
</dbReference>
<dbReference type="EMBL" id="BMNI01000001">
    <property type="protein sequence ID" value="GGO86559.1"/>
    <property type="molecule type" value="Genomic_DNA"/>
</dbReference>
<keyword evidence="2 7" id="KW-0444">Lipid biosynthesis</keyword>
<evidence type="ECO:0000256" key="7">
    <source>
        <dbReference type="HAMAP-Rule" id="MF_01217"/>
    </source>
</evidence>
<keyword evidence="5 7" id="KW-0443">Lipid metabolism</keyword>
<comment type="similarity">
    <text evidence="7">Belongs to the acyl carrier protein (ACP) family.</text>
</comment>
<keyword evidence="3 7" id="KW-0597">Phosphoprotein</keyword>
<feature type="domain" description="Carrier" evidence="8">
    <location>
        <begin position="7"/>
        <end position="82"/>
    </location>
</feature>
<dbReference type="PANTHER" id="PTHR20863:SF76">
    <property type="entry name" value="CARRIER DOMAIN-CONTAINING PROTEIN"/>
    <property type="match status" value="1"/>
</dbReference>
<keyword evidence="10" id="KW-1185">Reference proteome</keyword>
<dbReference type="PANTHER" id="PTHR20863">
    <property type="entry name" value="ACYL CARRIER PROTEIN"/>
    <property type="match status" value="1"/>
</dbReference>
<dbReference type="InterPro" id="IPR036736">
    <property type="entry name" value="ACP-like_sf"/>
</dbReference>
<keyword evidence="6 7" id="KW-0275">Fatty acid biosynthesis</keyword>
<proteinExistence type="inferred from homology"/>
<evidence type="ECO:0000313" key="9">
    <source>
        <dbReference type="EMBL" id="GGO86559.1"/>
    </source>
</evidence>
<evidence type="ECO:0000259" key="8">
    <source>
        <dbReference type="PROSITE" id="PS50075"/>
    </source>
</evidence>
<gene>
    <name evidence="7 9" type="primary">acpP</name>
    <name evidence="9" type="ORF">GCM10011584_09170</name>
</gene>